<keyword evidence="2" id="KW-1185">Reference proteome</keyword>
<proteinExistence type="predicted"/>
<comment type="caution">
    <text evidence="1">The sequence shown here is derived from an EMBL/GenBank/DDBJ whole genome shotgun (WGS) entry which is preliminary data.</text>
</comment>
<dbReference type="InterPro" id="IPR037925">
    <property type="entry name" value="FlgE/F/G-like"/>
</dbReference>
<protein>
    <submittedName>
        <fullName evidence="1">Uncharacterized protein</fullName>
    </submittedName>
</protein>
<gene>
    <name evidence="1" type="ORF">BXY53_2172</name>
</gene>
<sequence length="316" mass="34502">MWAYRLFSTAMSQIGKPISRLEDIARYLQPDAPSAPWTAQPPREEAPAPRPVYAGAPVAMEDDQLIFDTTPRLTSQLDFVPDRLGYLVNDEGLVLMGRADDSDGPAQGLRLTPIRLEEGPVMPARGTSTIRYKANLPSNPATQPGEELDTAPDTLAQQALAGGEIRIFDSRGRAVTVRLRWAKIGADRWRLLYRVMSDALTTPAAARGWQAVDQDFAFDARGRLADHVPVMLDLGRGLDPVSFEFGRCGLTQFPDSTGLIKVLACSQNGWPQAALREVALREDGRVLGCFDNGRVGLLGVAAFADSGPREDMRWAA</sequence>
<name>A0A397PNK3_9HYPH</name>
<dbReference type="Proteomes" id="UP000266273">
    <property type="component" value="Unassembled WGS sequence"/>
</dbReference>
<dbReference type="AlphaFoldDB" id="A0A397PNK3"/>
<dbReference type="Gene3D" id="2.60.98.20">
    <property type="entry name" value="Flagellar hook protein FlgE"/>
    <property type="match status" value="1"/>
</dbReference>
<evidence type="ECO:0000313" key="1">
    <source>
        <dbReference type="EMBL" id="RIA47614.1"/>
    </source>
</evidence>
<reference evidence="1 2" key="1">
    <citation type="submission" date="2018-08" db="EMBL/GenBank/DDBJ databases">
        <title>Genomic Encyclopedia of Archaeal and Bacterial Type Strains, Phase II (KMG-II): from individual species to whole genera.</title>
        <authorList>
            <person name="Goeker M."/>
        </authorList>
    </citation>
    <scope>NUCLEOTIDE SEQUENCE [LARGE SCALE GENOMIC DNA]</scope>
    <source>
        <strain evidence="1 2">DSM 5002</strain>
    </source>
</reference>
<organism evidence="1 2">
    <name type="scientific">Dichotomicrobium thermohalophilum</name>
    <dbReference type="NCBI Taxonomy" id="933063"/>
    <lineage>
        <taxon>Bacteria</taxon>
        <taxon>Pseudomonadati</taxon>
        <taxon>Pseudomonadota</taxon>
        <taxon>Alphaproteobacteria</taxon>
        <taxon>Hyphomicrobiales</taxon>
        <taxon>Hyphomicrobiaceae</taxon>
        <taxon>Dichotomicrobium</taxon>
    </lineage>
</organism>
<evidence type="ECO:0000313" key="2">
    <source>
        <dbReference type="Proteomes" id="UP000266273"/>
    </source>
</evidence>
<dbReference type="EMBL" id="QXDF01000002">
    <property type="protein sequence ID" value="RIA47614.1"/>
    <property type="molecule type" value="Genomic_DNA"/>
</dbReference>
<dbReference type="RefSeq" id="WP_119061984.1">
    <property type="nucleotide sequence ID" value="NZ_QXDF01000002.1"/>
</dbReference>
<dbReference type="OrthoDB" id="8372879at2"/>
<accession>A0A397PNK3</accession>
<dbReference type="SUPFAM" id="SSF117143">
    <property type="entry name" value="Flagellar hook protein flgE"/>
    <property type="match status" value="1"/>
</dbReference>
<dbReference type="InterPro" id="IPR037058">
    <property type="entry name" value="Falgellar_hook_FlgE_sf"/>
</dbReference>